<organism evidence="2">
    <name type="scientific">Arion vulgaris</name>
    <dbReference type="NCBI Taxonomy" id="1028688"/>
    <lineage>
        <taxon>Eukaryota</taxon>
        <taxon>Metazoa</taxon>
        <taxon>Spiralia</taxon>
        <taxon>Lophotrochozoa</taxon>
        <taxon>Mollusca</taxon>
        <taxon>Gastropoda</taxon>
        <taxon>Heterobranchia</taxon>
        <taxon>Euthyneura</taxon>
        <taxon>Panpulmonata</taxon>
        <taxon>Eupulmonata</taxon>
        <taxon>Stylommatophora</taxon>
        <taxon>Helicina</taxon>
        <taxon>Arionoidea</taxon>
        <taxon>Arionidae</taxon>
        <taxon>Arion</taxon>
    </lineage>
</organism>
<dbReference type="Gene3D" id="3.80.20.20">
    <property type="entry name" value="Receptor L-domain"/>
    <property type="match status" value="1"/>
</dbReference>
<dbReference type="InterPro" id="IPR000494">
    <property type="entry name" value="Rcpt_L-dom"/>
</dbReference>
<reference evidence="2" key="1">
    <citation type="submission" date="2014-12" db="EMBL/GenBank/DDBJ databases">
        <title>Insight into the proteome of Arion vulgaris.</title>
        <authorList>
            <person name="Aradska J."/>
            <person name="Bulat T."/>
            <person name="Smidak R."/>
            <person name="Sarate P."/>
            <person name="Gangsoo J."/>
            <person name="Sialana F."/>
            <person name="Bilban M."/>
            <person name="Lubec G."/>
        </authorList>
    </citation>
    <scope>NUCLEOTIDE SEQUENCE</scope>
    <source>
        <tissue evidence="2">Skin</tissue>
    </source>
</reference>
<evidence type="ECO:0000313" key="2">
    <source>
        <dbReference type="EMBL" id="CEL00121.1"/>
    </source>
</evidence>
<feature type="non-terminal residue" evidence="2">
    <location>
        <position position="1"/>
    </location>
</feature>
<dbReference type="Pfam" id="PF01030">
    <property type="entry name" value="Recep_L_domain"/>
    <property type="match status" value="1"/>
</dbReference>
<dbReference type="InterPro" id="IPR036941">
    <property type="entry name" value="Rcpt_L-dom_sf"/>
</dbReference>
<dbReference type="SUPFAM" id="SSF52058">
    <property type="entry name" value="L domain-like"/>
    <property type="match status" value="1"/>
</dbReference>
<accession>A0A0B7C684</accession>
<dbReference type="AlphaFoldDB" id="A0A0B7C684"/>
<feature type="non-terminal residue" evidence="2">
    <location>
        <position position="72"/>
    </location>
</feature>
<protein>
    <recommendedName>
        <fullName evidence="1">Receptor L-domain domain-containing protein</fullName>
    </recommendedName>
</protein>
<dbReference type="EMBL" id="HACG01053250">
    <property type="protein sequence ID" value="CEL00121.1"/>
    <property type="molecule type" value="Transcribed_RNA"/>
</dbReference>
<feature type="domain" description="Receptor L-domain" evidence="1">
    <location>
        <begin position="22"/>
        <end position="72"/>
    </location>
</feature>
<evidence type="ECO:0000259" key="1">
    <source>
        <dbReference type="Pfam" id="PF01030"/>
    </source>
</evidence>
<name>A0A0B7C684_9EUPU</name>
<sequence>FGFANNADATTRYEKYKNLYTNCTYVSGNLEIVFIDEIDSSFDMSFLSNIKEVTGYVLIAGNFVDYIPLTSL</sequence>
<gene>
    <name evidence="2" type="primary">ORF222910</name>
</gene>
<proteinExistence type="predicted"/>